<dbReference type="PANTHER" id="PTHR13153">
    <property type="entry name" value="CGTHBA PROTEIN -14 GENE PROTEIN"/>
    <property type="match status" value="1"/>
</dbReference>
<reference evidence="4" key="1">
    <citation type="journal article" date="2015" name="PLoS Genet.">
        <title>Genome Sequence and Transcriptome Analyses of Chrysochromulina tobin: Metabolic Tools for Enhanced Algal Fitness in the Prominent Order Prymnesiales (Haptophyceae).</title>
        <authorList>
            <person name="Hovde B.T."/>
            <person name="Deodato C.R."/>
            <person name="Hunsperger H.M."/>
            <person name="Ryken S.A."/>
            <person name="Yost W."/>
            <person name="Jha R.K."/>
            <person name="Patterson J."/>
            <person name="Monnat R.J. Jr."/>
            <person name="Barlow S.B."/>
            <person name="Starkenburg S.R."/>
            <person name="Cattolico R.A."/>
        </authorList>
    </citation>
    <scope>NUCLEOTIDE SEQUENCE</scope>
    <source>
        <strain evidence="4">CCMP291</strain>
    </source>
</reference>
<proteinExistence type="inferred from homology"/>
<dbReference type="GO" id="GO:0010508">
    <property type="term" value="P:positive regulation of autophagy"/>
    <property type="evidence" value="ECO:0007669"/>
    <property type="project" value="TreeGrafter"/>
</dbReference>
<dbReference type="Proteomes" id="UP000037460">
    <property type="component" value="Unassembled WGS sequence"/>
</dbReference>
<dbReference type="EMBL" id="JWZX01002060">
    <property type="protein sequence ID" value="KOO31229.1"/>
    <property type="molecule type" value="Genomic_DNA"/>
</dbReference>
<dbReference type="InterPro" id="IPR056603">
    <property type="entry name" value="HTH_NPRL3"/>
</dbReference>
<dbReference type="GO" id="GO:1990130">
    <property type="term" value="C:GATOR1 complex"/>
    <property type="evidence" value="ECO:0007669"/>
    <property type="project" value="TreeGrafter"/>
</dbReference>
<dbReference type="GO" id="GO:0038202">
    <property type="term" value="P:TORC1 signaling"/>
    <property type="evidence" value="ECO:0007669"/>
    <property type="project" value="TreeGrafter"/>
</dbReference>
<comment type="similarity">
    <text evidence="1">Belongs to the NPR3 family.</text>
</comment>
<accession>A0A0M0JXD9</accession>
<dbReference type="Pfam" id="PF24064">
    <property type="entry name" value="HTH_NPRL3"/>
    <property type="match status" value="1"/>
</dbReference>
<gene>
    <name evidence="3" type="ORF">Ctob_005470</name>
</gene>
<dbReference type="AlphaFoldDB" id="A0A0M0JXD9"/>
<protein>
    <recommendedName>
        <fullName evidence="2">GATOR1 complex protein NPRL3 C-terminal HTH domain-containing protein</fullName>
    </recommendedName>
</protein>
<sequence>MDGVRLTTPTILQNVQNYSWGFGGSQSPTLPAEAAPSSVLLVVAQGGHRIAYHHPNTGEALPAPLARVPGFDPIVLADLLMTKAGRYEQLLDLTVGDCRLIGWPVALTLEPFMRASAPASGKGAPLSALNVVFTLAAAAAPSDEARYERVVAACKSATEQLALALQREEACGGFVSRHVFGVEEAAHAEPEEIIQQLPADASPLLVRLVHCANPLRSLEQLADETGIEMGVLFGMVQHLEVWGKRFGAVLRAAEDLQVPKRRLVQMTLYLLQQDALRELHTYVHCVGEPSPPDEADRSAAGEAARARWRLFRRLRPMFHGEHHLEEIMWQERLSRDVLMDLLQAYEELLVCVVTHLDVTAL</sequence>
<dbReference type="PANTHER" id="PTHR13153:SF5">
    <property type="entry name" value="GATOR COMPLEX PROTEIN NPRL3"/>
    <property type="match status" value="1"/>
</dbReference>
<organism evidence="3 4">
    <name type="scientific">Chrysochromulina tobinii</name>
    <dbReference type="NCBI Taxonomy" id="1460289"/>
    <lineage>
        <taxon>Eukaryota</taxon>
        <taxon>Haptista</taxon>
        <taxon>Haptophyta</taxon>
        <taxon>Prymnesiophyceae</taxon>
        <taxon>Prymnesiales</taxon>
        <taxon>Chrysochromulinaceae</taxon>
        <taxon>Chrysochromulina</taxon>
    </lineage>
</organism>
<dbReference type="OrthoDB" id="18648at2759"/>
<evidence type="ECO:0000313" key="3">
    <source>
        <dbReference type="EMBL" id="KOO31229.1"/>
    </source>
</evidence>
<dbReference type="InterPro" id="IPR005365">
    <property type="entry name" value="Npr3"/>
</dbReference>
<evidence type="ECO:0000313" key="4">
    <source>
        <dbReference type="Proteomes" id="UP000037460"/>
    </source>
</evidence>
<evidence type="ECO:0000259" key="2">
    <source>
        <dbReference type="Pfam" id="PF24064"/>
    </source>
</evidence>
<keyword evidence="4" id="KW-1185">Reference proteome</keyword>
<feature type="domain" description="GATOR1 complex protein NPRL3 C-terminal HTH" evidence="2">
    <location>
        <begin position="309"/>
        <end position="350"/>
    </location>
</feature>
<dbReference type="GO" id="GO:0034198">
    <property type="term" value="P:cellular response to amino acid starvation"/>
    <property type="evidence" value="ECO:0007669"/>
    <property type="project" value="TreeGrafter"/>
</dbReference>
<comment type="caution">
    <text evidence="3">The sequence shown here is derived from an EMBL/GenBank/DDBJ whole genome shotgun (WGS) entry which is preliminary data.</text>
</comment>
<name>A0A0M0JXD9_9EUKA</name>
<evidence type="ECO:0000256" key="1">
    <source>
        <dbReference type="ARBA" id="ARBA00010546"/>
    </source>
</evidence>
<dbReference type="GO" id="GO:1904262">
    <property type="term" value="P:negative regulation of TORC1 signaling"/>
    <property type="evidence" value="ECO:0007669"/>
    <property type="project" value="TreeGrafter"/>
</dbReference>